<organism evidence="1 2">
    <name type="scientific">Frieseomelitta varia</name>
    <dbReference type="NCBI Taxonomy" id="561572"/>
    <lineage>
        <taxon>Eukaryota</taxon>
        <taxon>Metazoa</taxon>
        <taxon>Ecdysozoa</taxon>
        <taxon>Arthropoda</taxon>
        <taxon>Hexapoda</taxon>
        <taxon>Insecta</taxon>
        <taxon>Pterygota</taxon>
        <taxon>Neoptera</taxon>
        <taxon>Endopterygota</taxon>
        <taxon>Hymenoptera</taxon>
        <taxon>Apocrita</taxon>
        <taxon>Aculeata</taxon>
        <taxon>Apoidea</taxon>
        <taxon>Anthophila</taxon>
        <taxon>Apidae</taxon>
        <taxon>Frieseomelitta</taxon>
    </lineage>
</organism>
<dbReference type="EMBL" id="WNWW01000135">
    <property type="protein sequence ID" value="KAF3429927.1"/>
    <property type="molecule type" value="Genomic_DNA"/>
</dbReference>
<dbReference type="AlphaFoldDB" id="A0A833WAC8"/>
<accession>A0A833WAC8</accession>
<evidence type="ECO:0000313" key="2">
    <source>
        <dbReference type="Proteomes" id="UP000655588"/>
    </source>
</evidence>
<reference evidence="1" key="1">
    <citation type="submission" date="2019-11" db="EMBL/GenBank/DDBJ databases">
        <title>The nuclear and mitochondrial genomes of Frieseomelitta varia - a highly eusocial stingless bee (Meliponini) with a permanently sterile worker caste.</title>
        <authorList>
            <person name="Freitas F.C.P."/>
            <person name="Lourenco A.P."/>
            <person name="Nunes F.M.F."/>
            <person name="Paschoal A.R."/>
            <person name="Abreu F.C.P."/>
            <person name="Barbin F.O."/>
            <person name="Bataglia L."/>
            <person name="Cardoso-Junior C.A.M."/>
            <person name="Cervoni M.S."/>
            <person name="Silva S.R."/>
            <person name="Dalarmi F."/>
            <person name="Del Lama M.A."/>
            <person name="Depintor T.S."/>
            <person name="Ferreira K.M."/>
            <person name="Goria P.S."/>
            <person name="Jaskot M.C."/>
            <person name="Lago D.C."/>
            <person name="Luna-Lucena D."/>
            <person name="Moda L.M."/>
            <person name="Nascimento L."/>
            <person name="Pedrino M."/>
            <person name="Rabico F.O."/>
            <person name="Sanches F.C."/>
            <person name="Santos D.E."/>
            <person name="Santos C.G."/>
            <person name="Vieira J."/>
            <person name="Lopes T.F."/>
            <person name="Barchuk A.R."/>
            <person name="Hartfelder K."/>
            <person name="Simoes Z.L.P."/>
            <person name="Bitondi M.M.G."/>
            <person name="Pinheiro D.G."/>
        </authorList>
    </citation>
    <scope>NUCLEOTIDE SEQUENCE</scope>
    <source>
        <strain evidence="1">USP_RPSP 00005682</strain>
        <tissue evidence="1">Whole individual</tissue>
    </source>
</reference>
<proteinExistence type="predicted"/>
<protein>
    <submittedName>
        <fullName evidence="1">Uncharacterized protein</fullName>
    </submittedName>
</protein>
<evidence type="ECO:0000313" key="1">
    <source>
        <dbReference type="EMBL" id="KAF3429927.1"/>
    </source>
</evidence>
<sequence>MFAKNSKIIVLHPLYIDFNPLVADVSMTSATYNARSLLVNIALNLQKSKRVSLMVIEKRFMMFGLCFRNEEKMSPAELNGTPESFPTSKLRQAFPQFCAVSAKNLLMITFGSTLGFSTILIPELQKKDSEIPVTMEELTWISKHLVCCLPVPCNKEHKHLLVVNTKDEKN</sequence>
<name>A0A833WAC8_9HYME</name>
<dbReference type="Proteomes" id="UP000655588">
    <property type="component" value="Unassembled WGS sequence"/>
</dbReference>
<comment type="caution">
    <text evidence="1">The sequence shown here is derived from an EMBL/GenBank/DDBJ whole genome shotgun (WGS) entry which is preliminary data.</text>
</comment>
<gene>
    <name evidence="1" type="ORF">E2986_13809</name>
</gene>
<keyword evidence="2" id="KW-1185">Reference proteome</keyword>